<proteinExistence type="predicted"/>
<dbReference type="AlphaFoldDB" id="A0A0A8YQ42"/>
<protein>
    <submittedName>
        <fullName evidence="1">Uncharacterized protein</fullName>
    </submittedName>
</protein>
<reference evidence="1" key="2">
    <citation type="journal article" date="2015" name="Data Brief">
        <title>Shoot transcriptome of the giant reed, Arundo donax.</title>
        <authorList>
            <person name="Barrero R.A."/>
            <person name="Guerrero F.D."/>
            <person name="Moolhuijzen P."/>
            <person name="Goolsby J.A."/>
            <person name="Tidwell J."/>
            <person name="Bellgard S.E."/>
            <person name="Bellgard M.I."/>
        </authorList>
    </citation>
    <scope>NUCLEOTIDE SEQUENCE</scope>
    <source>
        <tissue evidence="1">Shoot tissue taken approximately 20 cm above the soil surface</tissue>
    </source>
</reference>
<dbReference type="EMBL" id="GBRH01270905">
    <property type="protein sequence ID" value="JAD26990.1"/>
    <property type="molecule type" value="Transcribed_RNA"/>
</dbReference>
<name>A0A0A8YQ42_ARUDO</name>
<accession>A0A0A8YQ42</accession>
<sequence>MVLLNLTDNKSWLCSLGEWNSNDNL</sequence>
<reference evidence="1" key="1">
    <citation type="submission" date="2014-09" db="EMBL/GenBank/DDBJ databases">
        <authorList>
            <person name="Magalhaes I.L.F."/>
            <person name="Oliveira U."/>
            <person name="Santos F.R."/>
            <person name="Vidigal T.H.D.A."/>
            <person name="Brescovit A.D."/>
            <person name="Santos A.J."/>
        </authorList>
    </citation>
    <scope>NUCLEOTIDE SEQUENCE</scope>
    <source>
        <tissue evidence="1">Shoot tissue taken approximately 20 cm above the soil surface</tissue>
    </source>
</reference>
<organism evidence="1">
    <name type="scientific">Arundo donax</name>
    <name type="common">Giant reed</name>
    <name type="synonym">Donax arundinaceus</name>
    <dbReference type="NCBI Taxonomy" id="35708"/>
    <lineage>
        <taxon>Eukaryota</taxon>
        <taxon>Viridiplantae</taxon>
        <taxon>Streptophyta</taxon>
        <taxon>Embryophyta</taxon>
        <taxon>Tracheophyta</taxon>
        <taxon>Spermatophyta</taxon>
        <taxon>Magnoliopsida</taxon>
        <taxon>Liliopsida</taxon>
        <taxon>Poales</taxon>
        <taxon>Poaceae</taxon>
        <taxon>PACMAD clade</taxon>
        <taxon>Arundinoideae</taxon>
        <taxon>Arundineae</taxon>
        <taxon>Arundo</taxon>
    </lineage>
</organism>
<evidence type="ECO:0000313" key="1">
    <source>
        <dbReference type="EMBL" id="JAD26990.1"/>
    </source>
</evidence>